<dbReference type="InterPro" id="IPR001119">
    <property type="entry name" value="SLH_dom"/>
</dbReference>
<keyword evidence="2" id="KW-0732">Signal</keyword>
<reference evidence="5" key="1">
    <citation type="journal article" date="2019" name="Int. J. Syst. Evol. Microbiol.">
        <title>The Global Catalogue of Microorganisms (GCM) 10K type strain sequencing project: providing services to taxonomists for standard genome sequencing and annotation.</title>
        <authorList>
            <consortium name="The Broad Institute Genomics Platform"/>
            <consortium name="The Broad Institute Genome Sequencing Center for Infectious Disease"/>
            <person name="Wu L."/>
            <person name="Ma J."/>
        </authorList>
    </citation>
    <scope>NUCLEOTIDE SEQUENCE [LARGE SCALE GENOMIC DNA]</scope>
    <source>
        <strain evidence="5">CGMCC 4.6946</strain>
    </source>
</reference>
<evidence type="ECO:0000259" key="3">
    <source>
        <dbReference type="PROSITE" id="PS51272"/>
    </source>
</evidence>
<dbReference type="SUPFAM" id="SSF55797">
    <property type="entry name" value="PR-1-like"/>
    <property type="match status" value="1"/>
</dbReference>
<feature type="domain" description="SLH" evidence="3">
    <location>
        <begin position="245"/>
        <end position="312"/>
    </location>
</feature>
<name>A0ABV9TGG2_9MICC</name>
<evidence type="ECO:0000256" key="1">
    <source>
        <dbReference type="SAM" id="MobiDB-lite"/>
    </source>
</evidence>
<gene>
    <name evidence="4" type="ORF">ACFPCS_05540</name>
</gene>
<feature type="chain" id="PRO_5047225233" evidence="2">
    <location>
        <begin position="27"/>
        <end position="371"/>
    </location>
</feature>
<evidence type="ECO:0000313" key="5">
    <source>
        <dbReference type="Proteomes" id="UP001595797"/>
    </source>
</evidence>
<feature type="compositionally biased region" description="Low complexity" evidence="1">
    <location>
        <begin position="35"/>
        <end position="58"/>
    </location>
</feature>
<dbReference type="EMBL" id="JBHSIW010000007">
    <property type="protein sequence ID" value="MFC4903027.1"/>
    <property type="molecule type" value="Genomic_DNA"/>
</dbReference>
<feature type="compositionally biased region" description="Low complexity" evidence="1">
    <location>
        <begin position="66"/>
        <end position="78"/>
    </location>
</feature>
<evidence type="ECO:0000256" key="2">
    <source>
        <dbReference type="SAM" id="SignalP"/>
    </source>
</evidence>
<dbReference type="RefSeq" id="WP_277549804.1">
    <property type="nucleotide sequence ID" value="NZ_JARAMH010000001.1"/>
</dbReference>
<feature type="signal peptide" evidence="2">
    <location>
        <begin position="1"/>
        <end position="26"/>
    </location>
</feature>
<dbReference type="Pfam" id="PF00395">
    <property type="entry name" value="SLH"/>
    <property type="match status" value="1"/>
</dbReference>
<dbReference type="InterPro" id="IPR014044">
    <property type="entry name" value="CAP_dom"/>
</dbReference>
<keyword evidence="5" id="KW-1185">Reference proteome</keyword>
<organism evidence="4 5">
    <name type="scientific">Kocuria oceani</name>
    <dbReference type="NCBI Taxonomy" id="988827"/>
    <lineage>
        <taxon>Bacteria</taxon>
        <taxon>Bacillati</taxon>
        <taxon>Actinomycetota</taxon>
        <taxon>Actinomycetes</taxon>
        <taxon>Micrococcales</taxon>
        <taxon>Micrococcaceae</taxon>
        <taxon>Kocuria</taxon>
    </lineage>
</organism>
<accession>A0ABV9TGG2</accession>
<dbReference type="InterPro" id="IPR035940">
    <property type="entry name" value="CAP_sf"/>
</dbReference>
<dbReference type="Pfam" id="PF00188">
    <property type="entry name" value="CAP"/>
    <property type="match status" value="1"/>
</dbReference>
<feature type="region of interest" description="Disordered" evidence="1">
    <location>
        <begin position="28"/>
        <end position="78"/>
    </location>
</feature>
<comment type="caution">
    <text evidence="4">The sequence shown here is derived from an EMBL/GenBank/DDBJ whole genome shotgun (WGS) entry which is preliminary data.</text>
</comment>
<dbReference type="PROSITE" id="PS51272">
    <property type="entry name" value="SLH"/>
    <property type="match status" value="2"/>
</dbReference>
<dbReference type="Gene3D" id="3.40.33.10">
    <property type="entry name" value="CAP"/>
    <property type="match status" value="1"/>
</dbReference>
<feature type="domain" description="SLH" evidence="3">
    <location>
        <begin position="314"/>
        <end position="371"/>
    </location>
</feature>
<proteinExistence type="predicted"/>
<evidence type="ECO:0000313" key="4">
    <source>
        <dbReference type="EMBL" id="MFC4903027.1"/>
    </source>
</evidence>
<dbReference type="Proteomes" id="UP001595797">
    <property type="component" value="Unassembled WGS sequence"/>
</dbReference>
<sequence length="371" mass="38991">MNLARTVLTVTTAAALLLGGTSAALAAPHPPAAPAEPAHAAGAPAVQLQGGSAAEAAPAGPPAPVAPSTGGLAGTASAGVHPTTVEHVTEAFKIVNDHRRQARRAPLVYNSALSRNAQQWADTMAGARKELRNPDPWAGAPAGAVRMDQYYGKGSFTGSFAGTDAVEALTHYLLDFFPRNGTDQFARDLTHLGIGVSHVATSGPDGPGWETYLTIYYYAYPAGSAVPGTTASPAGGFAAPYTPPRVSPFQDVATSRTFYKEIAWLAERGVSTGWAAGDGSRVFRPSWSVSRDQMAAFLYRMAGSPSYTPPRVSPFQDVATSRTFYKEIAWLAERGVSTGWVAGDGSRVFRPSWSVGRDQMAAFLYRADSLI</sequence>
<protein>
    <submittedName>
        <fullName evidence="4">S-layer homology domain-containing protein</fullName>
    </submittedName>
</protein>